<dbReference type="FunFam" id="3.40.50.450:FF:000011">
    <property type="entry name" value="TIGR00730 family Rossman fold protein"/>
    <property type="match status" value="1"/>
</dbReference>
<dbReference type="Pfam" id="PF03641">
    <property type="entry name" value="Lysine_decarbox"/>
    <property type="match status" value="1"/>
</dbReference>
<comment type="similarity">
    <text evidence="2">Belongs to the LOG family.</text>
</comment>
<dbReference type="EC" id="3.2.2.n1" evidence="2"/>
<keyword evidence="2" id="KW-0378">Hydrolase</keyword>
<accession>A0A378RK07</accession>
<dbReference type="SUPFAM" id="SSF102405">
    <property type="entry name" value="MCP/YpsA-like"/>
    <property type="match status" value="1"/>
</dbReference>
<keyword evidence="2" id="KW-0203">Cytokinin biosynthesis</keyword>
<name>A0A378RK07_MYROD</name>
<gene>
    <name evidence="3" type="primary">yvdD_1</name>
    <name evidence="3" type="ORF">NCTC11179_00122</name>
</gene>
<keyword evidence="4" id="KW-1185">Reference proteome</keyword>
<proteinExistence type="inferred from homology"/>
<dbReference type="InterPro" id="IPR052341">
    <property type="entry name" value="LOG_family_nucleotidases"/>
</dbReference>
<evidence type="ECO:0000313" key="3">
    <source>
        <dbReference type="EMBL" id="STZ26601.1"/>
    </source>
</evidence>
<evidence type="ECO:0000256" key="2">
    <source>
        <dbReference type="RuleBase" id="RU363015"/>
    </source>
</evidence>
<evidence type="ECO:0000256" key="1">
    <source>
        <dbReference type="ARBA" id="ARBA00000274"/>
    </source>
</evidence>
<protein>
    <recommendedName>
        <fullName evidence="2">Cytokinin riboside 5'-monophosphate phosphoribohydrolase</fullName>
        <ecNumber evidence="2">3.2.2.n1</ecNumber>
    </recommendedName>
</protein>
<dbReference type="GO" id="GO:0005829">
    <property type="term" value="C:cytosol"/>
    <property type="evidence" value="ECO:0007669"/>
    <property type="project" value="TreeGrafter"/>
</dbReference>
<dbReference type="NCBIfam" id="TIGR00730">
    <property type="entry name" value="Rossman fold protein, TIGR00730 family"/>
    <property type="match status" value="1"/>
</dbReference>
<dbReference type="AlphaFoldDB" id="A0A378RK07"/>
<sequence>MKEIVGNEEEKIQEKFKQKSWTEIKTNDSWGIFKIMSEFVNGYEKMGRIGPCISIFGSARTKKEDPYYKLAEEIAFKVSKAGYGVITGGGPGIMEAGNKGAHLGQGVSVGLNIELPFEQHFNPYIDSDKNIQFDYFFVRKVMFVKYSQGFVVMPGGFGTLDELFEAITLIQTKKIAKFPIILVGTDFWGGMLEWIKNVLLAKYSTISPEDMNLIQLVDTADEVVERIDAFYKKYTLKPNF</sequence>
<reference evidence="3 4" key="1">
    <citation type="submission" date="2018-06" db="EMBL/GenBank/DDBJ databases">
        <authorList>
            <consortium name="Pathogen Informatics"/>
            <person name="Doyle S."/>
        </authorList>
    </citation>
    <scope>NUCLEOTIDE SEQUENCE [LARGE SCALE GENOMIC DNA]</scope>
    <source>
        <strain evidence="3 4">NCTC11179</strain>
    </source>
</reference>
<dbReference type="InterPro" id="IPR031100">
    <property type="entry name" value="LOG_fam"/>
</dbReference>
<evidence type="ECO:0000313" key="4">
    <source>
        <dbReference type="Proteomes" id="UP000255024"/>
    </source>
</evidence>
<organism evidence="3 4">
    <name type="scientific">Myroides odoratus</name>
    <name type="common">Flavobacterium odoratum</name>
    <dbReference type="NCBI Taxonomy" id="256"/>
    <lineage>
        <taxon>Bacteria</taxon>
        <taxon>Pseudomonadati</taxon>
        <taxon>Bacteroidota</taxon>
        <taxon>Flavobacteriia</taxon>
        <taxon>Flavobacteriales</taxon>
        <taxon>Flavobacteriaceae</taxon>
        <taxon>Myroides</taxon>
    </lineage>
</organism>
<dbReference type="Gene3D" id="3.40.50.450">
    <property type="match status" value="1"/>
</dbReference>
<comment type="catalytic activity">
    <reaction evidence="1">
        <text>AMP + H2O = D-ribose 5-phosphate + adenine</text>
        <dbReference type="Rhea" id="RHEA:20129"/>
        <dbReference type="ChEBI" id="CHEBI:15377"/>
        <dbReference type="ChEBI" id="CHEBI:16708"/>
        <dbReference type="ChEBI" id="CHEBI:78346"/>
        <dbReference type="ChEBI" id="CHEBI:456215"/>
        <dbReference type="EC" id="3.2.2.4"/>
    </reaction>
</comment>
<dbReference type="InterPro" id="IPR005269">
    <property type="entry name" value="LOG"/>
</dbReference>
<dbReference type="GO" id="GO:0008714">
    <property type="term" value="F:AMP nucleosidase activity"/>
    <property type="evidence" value="ECO:0007669"/>
    <property type="project" value="UniProtKB-EC"/>
</dbReference>
<dbReference type="PANTHER" id="PTHR43393:SF3">
    <property type="entry name" value="LYSINE DECARBOXYLASE-LIKE PROTEIN"/>
    <property type="match status" value="1"/>
</dbReference>
<dbReference type="PANTHER" id="PTHR43393">
    <property type="entry name" value="CYTOKININ RIBOSIDE 5'-MONOPHOSPHATE PHOSPHORIBOHYDROLASE"/>
    <property type="match status" value="1"/>
</dbReference>
<dbReference type="EMBL" id="UGQL01000001">
    <property type="protein sequence ID" value="STZ26601.1"/>
    <property type="molecule type" value="Genomic_DNA"/>
</dbReference>
<dbReference type="RefSeq" id="WP_115089719.1">
    <property type="nucleotide sequence ID" value="NZ_CP068107.1"/>
</dbReference>
<dbReference type="GO" id="GO:0009691">
    <property type="term" value="P:cytokinin biosynthetic process"/>
    <property type="evidence" value="ECO:0007669"/>
    <property type="project" value="UniProtKB-UniRule"/>
</dbReference>
<dbReference type="Proteomes" id="UP000255024">
    <property type="component" value="Unassembled WGS sequence"/>
</dbReference>